<dbReference type="Proteomes" id="UP001224890">
    <property type="component" value="Unassembled WGS sequence"/>
</dbReference>
<evidence type="ECO:0000313" key="2">
    <source>
        <dbReference type="Proteomes" id="UP001224890"/>
    </source>
</evidence>
<dbReference type="EMBL" id="JAHMHR010000114">
    <property type="protein sequence ID" value="KAK1656889.1"/>
    <property type="molecule type" value="Genomic_DNA"/>
</dbReference>
<proteinExistence type="predicted"/>
<sequence length="61" mass="7188">MMHHSRFWMRRLVEVIPCGQPLAQQMINVLCQTNKFDCPDIAFYPEKEALNTLSLCLRRHG</sequence>
<dbReference type="RefSeq" id="XP_060421653.1">
    <property type="nucleotide sequence ID" value="XM_060576583.1"/>
</dbReference>
<name>A0AAJ0A5H7_9PEZI</name>
<evidence type="ECO:0000313" key="1">
    <source>
        <dbReference type="EMBL" id="KAK1656889.1"/>
    </source>
</evidence>
<organism evidence="1 2">
    <name type="scientific">Colletotrichum godetiae</name>
    <dbReference type="NCBI Taxonomy" id="1209918"/>
    <lineage>
        <taxon>Eukaryota</taxon>
        <taxon>Fungi</taxon>
        <taxon>Dikarya</taxon>
        <taxon>Ascomycota</taxon>
        <taxon>Pezizomycotina</taxon>
        <taxon>Sordariomycetes</taxon>
        <taxon>Hypocreomycetidae</taxon>
        <taxon>Glomerellales</taxon>
        <taxon>Glomerellaceae</taxon>
        <taxon>Colletotrichum</taxon>
        <taxon>Colletotrichum acutatum species complex</taxon>
    </lineage>
</organism>
<dbReference type="AlphaFoldDB" id="A0AAJ0A5H7"/>
<protein>
    <submittedName>
        <fullName evidence="1">Uncharacterized protein</fullName>
    </submittedName>
</protein>
<gene>
    <name evidence="1" type="ORF">BDP55DRAFT_687575</name>
</gene>
<dbReference type="GeneID" id="85461109"/>
<comment type="caution">
    <text evidence="1">The sequence shown here is derived from an EMBL/GenBank/DDBJ whole genome shotgun (WGS) entry which is preliminary data.</text>
</comment>
<keyword evidence="2" id="KW-1185">Reference proteome</keyword>
<reference evidence="1" key="1">
    <citation type="submission" date="2021-06" db="EMBL/GenBank/DDBJ databases">
        <title>Comparative genomics, transcriptomics and evolutionary studies reveal genomic signatures of adaptation to plant cell wall in hemibiotrophic fungi.</title>
        <authorList>
            <consortium name="DOE Joint Genome Institute"/>
            <person name="Baroncelli R."/>
            <person name="Diaz J.F."/>
            <person name="Benocci T."/>
            <person name="Peng M."/>
            <person name="Battaglia E."/>
            <person name="Haridas S."/>
            <person name="Andreopoulos W."/>
            <person name="Labutti K."/>
            <person name="Pangilinan J."/>
            <person name="Floch G.L."/>
            <person name="Makela M.R."/>
            <person name="Henrissat B."/>
            <person name="Grigoriev I.V."/>
            <person name="Crouch J.A."/>
            <person name="De Vries R.P."/>
            <person name="Sukno S.A."/>
            <person name="Thon M.R."/>
        </authorList>
    </citation>
    <scope>NUCLEOTIDE SEQUENCE</scope>
    <source>
        <strain evidence="1">CBS 193.32</strain>
    </source>
</reference>
<accession>A0AAJ0A5H7</accession>